<dbReference type="RefSeq" id="WP_213821493.1">
    <property type="nucleotide sequence ID" value="NZ_JAAMFL010000005.1"/>
</dbReference>
<dbReference type="Proteomes" id="UP001519503">
    <property type="component" value="Unassembled WGS sequence"/>
</dbReference>
<feature type="compositionally biased region" description="Acidic residues" evidence="1">
    <location>
        <begin position="237"/>
        <end position="252"/>
    </location>
</feature>
<accession>A0ABS5QWD3</accession>
<evidence type="ECO:0000256" key="1">
    <source>
        <dbReference type="SAM" id="MobiDB-lite"/>
    </source>
</evidence>
<organism evidence="2 3">
    <name type="scientific">Fructobacillus parabroussonetiae</name>
    <dbReference type="NCBI Taxonomy" id="2713174"/>
    <lineage>
        <taxon>Bacteria</taxon>
        <taxon>Bacillati</taxon>
        <taxon>Bacillota</taxon>
        <taxon>Bacilli</taxon>
        <taxon>Lactobacillales</taxon>
        <taxon>Lactobacillaceae</taxon>
        <taxon>Fructobacillus</taxon>
    </lineage>
</organism>
<evidence type="ECO:0000313" key="3">
    <source>
        <dbReference type="Proteomes" id="UP001519503"/>
    </source>
</evidence>
<dbReference type="EMBL" id="JAAMFL010000005">
    <property type="protein sequence ID" value="MBS9337521.1"/>
    <property type="molecule type" value="Genomic_DNA"/>
</dbReference>
<proteinExistence type="predicted"/>
<name>A0ABS5QWD3_9LACO</name>
<sequence>MKLPFGKKPNDDVEQPTVKLIRDKFQFNLADSTLPQTQDNIIEEVDQGLKAAGKPTYRSTMPVASMFFVELLMSDYQEAGHVGAVTLQLIESGYTKPNDKKRSKKRNDAEPVLSVLDKFAIAFTLNNEFVHLPQVIANYFMNLRNDDVGYQGRRDYIEAILDFYDSTYGQAFKGLFGLMPSESISLPSEDEWRTKYGDEKKVFVIAEKRENETDDVSDNFNEPAQPIEDSESSVLDSDNEPDEAEEWGEDDSSEFVTDAFEDDGVPAFEESESVPTDSKSRSPLPNIFSALDQVVDSGSIQAELLPVREFHELREADDGYVRSQLNRKKMKFNETRKLALDSLNQSAEKKLGEKVAQIKKDLTDQSTKFDLAHNALELAQNTVQPTIQAELDSAKSTAEKDLLTVAQNKRDEENRRHASILQEIDTTLMSDKKQTLQDLEVEFGQKEKSRIAEAQANYQAEFDNKKAEQFNNMSSQMLSELKTLATSLQNSSNEYMRLLVEEENKYLAKYEEQQRKIHIAAQKREIALQAVDIEKGKANNLQSSLDERDQQLAEAMIAINSSKQREAELQGEIRSLKANNVTIDQMELIAGKDKDTFTFKDFMEWQKLQQVPEKKKTSTRSKKGRLCRCCSFGNRRRWGRGIQMSAFKRHLKYKALHVPGIT</sequence>
<feature type="region of interest" description="Disordered" evidence="1">
    <location>
        <begin position="212"/>
        <end position="252"/>
    </location>
</feature>
<evidence type="ECO:0008006" key="4">
    <source>
        <dbReference type="Google" id="ProtNLM"/>
    </source>
</evidence>
<gene>
    <name evidence="2" type="ORF">G6R30_03485</name>
</gene>
<reference evidence="2 3" key="1">
    <citation type="submission" date="2020-02" db="EMBL/GenBank/DDBJ databases">
        <title>Fructobacillus sp. isolated from paper mulberry of Taiwan.</title>
        <authorList>
            <person name="Lin S.-T."/>
        </authorList>
    </citation>
    <scope>NUCLEOTIDE SEQUENCE [LARGE SCALE GENOMIC DNA]</scope>
    <source>
        <strain evidence="2 3">S1-1</strain>
    </source>
</reference>
<evidence type="ECO:0000313" key="2">
    <source>
        <dbReference type="EMBL" id="MBS9337521.1"/>
    </source>
</evidence>
<comment type="caution">
    <text evidence="2">The sequence shown here is derived from an EMBL/GenBank/DDBJ whole genome shotgun (WGS) entry which is preliminary data.</text>
</comment>
<protein>
    <recommendedName>
        <fullName evidence="4">Chromosome segregation ATPase</fullName>
    </recommendedName>
</protein>
<keyword evidence="3" id="KW-1185">Reference proteome</keyword>